<evidence type="ECO:0000256" key="1">
    <source>
        <dbReference type="SAM" id="MobiDB-lite"/>
    </source>
</evidence>
<organism evidence="2 3">
    <name type="scientific">Knipowitschia caucasica</name>
    <name type="common">Caucasian dwarf goby</name>
    <name type="synonym">Pomatoschistus caucasicus</name>
    <dbReference type="NCBI Taxonomy" id="637954"/>
    <lineage>
        <taxon>Eukaryota</taxon>
        <taxon>Metazoa</taxon>
        <taxon>Chordata</taxon>
        <taxon>Craniata</taxon>
        <taxon>Vertebrata</taxon>
        <taxon>Euteleostomi</taxon>
        <taxon>Actinopterygii</taxon>
        <taxon>Neopterygii</taxon>
        <taxon>Teleostei</taxon>
        <taxon>Neoteleostei</taxon>
        <taxon>Acanthomorphata</taxon>
        <taxon>Gobiaria</taxon>
        <taxon>Gobiiformes</taxon>
        <taxon>Gobioidei</taxon>
        <taxon>Gobiidae</taxon>
        <taxon>Gobiinae</taxon>
        <taxon>Knipowitschia</taxon>
    </lineage>
</organism>
<protein>
    <submittedName>
        <fullName evidence="2">Uncharacterized protein</fullName>
    </submittedName>
</protein>
<gene>
    <name evidence="2" type="ORF">KC01_LOCUS18327</name>
</gene>
<feature type="compositionally biased region" description="Basic and acidic residues" evidence="1">
    <location>
        <begin position="44"/>
        <end position="62"/>
    </location>
</feature>
<sequence>MLKVLLRSEEQSLSREQSASPGHRLQGGPGWGGGSLNPVWTQSDEMRKRRSGFDLRHEEQNRSSRNRSFIFRFFALAKMALSAEGCWRQVEGGHTS</sequence>
<dbReference type="AlphaFoldDB" id="A0AAV2KF26"/>
<dbReference type="EMBL" id="OZ035840">
    <property type="protein sequence ID" value="CAL1588545.1"/>
    <property type="molecule type" value="Genomic_DNA"/>
</dbReference>
<feature type="region of interest" description="Disordered" evidence="1">
    <location>
        <begin position="1"/>
        <end position="63"/>
    </location>
</feature>
<feature type="compositionally biased region" description="Gly residues" evidence="1">
    <location>
        <begin position="25"/>
        <end position="35"/>
    </location>
</feature>
<evidence type="ECO:0000313" key="2">
    <source>
        <dbReference type="EMBL" id="CAL1588545.1"/>
    </source>
</evidence>
<dbReference type="Proteomes" id="UP001497482">
    <property type="component" value="Chromosome 18"/>
</dbReference>
<accession>A0AAV2KF26</accession>
<feature type="compositionally biased region" description="Basic and acidic residues" evidence="1">
    <location>
        <begin position="1"/>
        <end position="13"/>
    </location>
</feature>
<reference evidence="2 3" key="1">
    <citation type="submission" date="2024-04" db="EMBL/GenBank/DDBJ databases">
        <authorList>
            <person name="Waldvogel A.-M."/>
            <person name="Schoenle A."/>
        </authorList>
    </citation>
    <scope>NUCLEOTIDE SEQUENCE [LARGE SCALE GENOMIC DNA]</scope>
</reference>
<proteinExistence type="predicted"/>
<keyword evidence="3" id="KW-1185">Reference proteome</keyword>
<evidence type="ECO:0000313" key="3">
    <source>
        <dbReference type="Proteomes" id="UP001497482"/>
    </source>
</evidence>
<name>A0AAV2KF26_KNICA</name>